<feature type="transmembrane region" description="Helical" evidence="7">
    <location>
        <begin position="12"/>
        <end position="35"/>
    </location>
</feature>
<sequence length="461" mass="54528">MQYKNKKNANLRFLNILLDFSLLSLLFIFFLYLHYPNWERSVNGLKILLLVQYKSFLIFIFSWFVIAEYVKYYLLNENIKLGNVFKKSIVQSALFSIILFAISGIKDENLYSNFETLGFSIVIFIYVLVSRLLFYIIIQIRLNNGYYLKNAILIGENKISNSFLETLQSQKLSVFLEKIYTNESFVEEEYLNHLRNPKLDIIYLSLNSGLDERQIDFILYNAQNKYKKVEFISDTFMDYNNNLEINYYETFPVLSFSRYPLDFIRYQVLKRLFDICFSLAVLFFLVPFVYPLIALFIYIDSGFPILYKQKRNGLFGKEFLCLKFRTMKPNKDNDIKATVRGDSRITEIGRILRKTSLDELPQFINVLKGEMSIVGPRPHMISQDAHYAKIINEYTLRHYVKPGITGLAQVKGYRGEINSDRDMELRIMTDIFYVRNWSFYMDIVIIIKTVFKMFLGDKNAI</sequence>
<evidence type="ECO:0000256" key="1">
    <source>
        <dbReference type="ARBA" id="ARBA00004141"/>
    </source>
</evidence>
<dbReference type="EMBL" id="JADGIK010000006">
    <property type="protein sequence ID" value="MBF0597697.1"/>
    <property type="molecule type" value="Genomic_DNA"/>
</dbReference>
<dbReference type="Pfam" id="PF02397">
    <property type="entry name" value="Bac_transf"/>
    <property type="match status" value="1"/>
</dbReference>
<feature type="transmembrane region" description="Helical" evidence="7">
    <location>
        <begin position="47"/>
        <end position="67"/>
    </location>
</feature>
<dbReference type="Proteomes" id="UP000608754">
    <property type="component" value="Unassembled WGS sequence"/>
</dbReference>
<feature type="transmembrane region" description="Helical" evidence="7">
    <location>
        <begin position="117"/>
        <end position="138"/>
    </location>
</feature>
<feature type="transmembrane region" description="Helical" evidence="7">
    <location>
        <begin position="88"/>
        <end position="105"/>
    </location>
</feature>
<evidence type="ECO:0000256" key="4">
    <source>
        <dbReference type="ARBA" id="ARBA00022692"/>
    </source>
</evidence>
<feature type="domain" description="Bacterial sugar transferase" evidence="8">
    <location>
        <begin position="270"/>
        <end position="454"/>
    </location>
</feature>
<evidence type="ECO:0000256" key="6">
    <source>
        <dbReference type="ARBA" id="ARBA00023136"/>
    </source>
</evidence>
<keyword evidence="6 7" id="KW-0472">Membrane</keyword>
<accession>A0A8J7FNG5</accession>
<proteinExistence type="inferred from homology"/>
<dbReference type="PANTHER" id="PTHR30576">
    <property type="entry name" value="COLANIC BIOSYNTHESIS UDP-GLUCOSE LIPID CARRIER TRANSFERASE"/>
    <property type="match status" value="1"/>
</dbReference>
<evidence type="ECO:0000256" key="7">
    <source>
        <dbReference type="SAM" id="Phobius"/>
    </source>
</evidence>
<name>A0A8J7FNG5_9FLAO</name>
<comment type="subcellular location">
    <subcellularLocation>
        <location evidence="1">Membrane</location>
        <topology evidence="1">Multi-pass membrane protein</topology>
    </subcellularLocation>
</comment>
<dbReference type="InterPro" id="IPR003362">
    <property type="entry name" value="Bact_transf"/>
</dbReference>
<feature type="transmembrane region" description="Helical" evidence="7">
    <location>
        <begin position="275"/>
        <end position="299"/>
    </location>
</feature>
<protein>
    <submittedName>
        <fullName evidence="9">Exopolysaccharide biosynthesis polyprenyl glycosylphosphotransferase</fullName>
    </submittedName>
</protein>
<keyword evidence="4 7" id="KW-0812">Transmembrane</keyword>
<comment type="similarity">
    <text evidence="2">Belongs to the bacterial sugar transferase family.</text>
</comment>
<dbReference type="NCBIfam" id="TIGR03025">
    <property type="entry name" value="EPS_sugtrans"/>
    <property type="match status" value="1"/>
</dbReference>
<keyword evidence="10" id="KW-1185">Reference proteome</keyword>
<evidence type="ECO:0000313" key="10">
    <source>
        <dbReference type="Proteomes" id="UP000608754"/>
    </source>
</evidence>
<gene>
    <name evidence="9" type="ORF">IM532_09595</name>
</gene>
<evidence type="ECO:0000259" key="8">
    <source>
        <dbReference type="Pfam" id="PF02397"/>
    </source>
</evidence>
<dbReference type="GO" id="GO:0016020">
    <property type="term" value="C:membrane"/>
    <property type="evidence" value="ECO:0007669"/>
    <property type="project" value="UniProtKB-SubCell"/>
</dbReference>
<dbReference type="PANTHER" id="PTHR30576:SF0">
    <property type="entry name" value="UNDECAPRENYL-PHOSPHATE N-ACETYLGALACTOSAMINYL 1-PHOSPHATE TRANSFERASE-RELATED"/>
    <property type="match status" value="1"/>
</dbReference>
<reference evidence="9" key="1">
    <citation type="submission" date="2020-10" db="EMBL/GenBank/DDBJ databases">
        <authorList>
            <person name="Lu T."/>
            <person name="Wang Q."/>
            <person name="Han X."/>
        </authorList>
    </citation>
    <scope>NUCLEOTIDE SEQUENCE</scope>
    <source>
        <strain evidence="9">WQ 117</strain>
    </source>
</reference>
<keyword evidence="3" id="KW-0808">Transferase</keyword>
<evidence type="ECO:0000256" key="5">
    <source>
        <dbReference type="ARBA" id="ARBA00022989"/>
    </source>
</evidence>
<dbReference type="AlphaFoldDB" id="A0A8J7FNG5"/>
<dbReference type="InterPro" id="IPR017475">
    <property type="entry name" value="EPS_sugar_tfrase"/>
</dbReference>
<dbReference type="RefSeq" id="WP_194183245.1">
    <property type="nucleotide sequence ID" value="NZ_JADGIK010000006.1"/>
</dbReference>
<evidence type="ECO:0000256" key="3">
    <source>
        <dbReference type="ARBA" id="ARBA00022679"/>
    </source>
</evidence>
<dbReference type="GO" id="GO:0016780">
    <property type="term" value="F:phosphotransferase activity, for other substituted phosphate groups"/>
    <property type="evidence" value="ECO:0007669"/>
    <property type="project" value="TreeGrafter"/>
</dbReference>
<evidence type="ECO:0000313" key="9">
    <source>
        <dbReference type="EMBL" id="MBF0597697.1"/>
    </source>
</evidence>
<comment type="caution">
    <text evidence="9">The sequence shown here is derived from an EMBL/GenBank/DDBJ whole genome shotgun (WGS) entry which is preliminary data.</text>
</comment>
<evidence type="ECO:0000256" key="2">
    <source>
        <dbReference type="ARBA" id="ARBA00006464"/>
    </source>
</evidence>
<keyword evidence="5 7" id="KW-1133">Transmembrane helix</keyword>
<organism evidence="9 10">
    <name type="scientific">Faecalibacter rhinopitheci</name>
    <dbReference type="NCBI Taxonomy" id="2779678"/>
    <lineage>
        <taxon>Bacteria</taxon>
        <taxon>Pseudomonadati</taxon>
        <taxon>Bacteroidota</taxon>
        <taxon>Flavobacteriia</taxon>
        <taxon>Flavobacteriales</taxon>
        <taxon>Weeksellaceae</taxon>
        <taxon>Faecalibacter</taxon>
    </lineage>
</organism>